<proteinExistence type="predicted"/>
<dbReference type="InterPro" id="IPR015813">
    <property type="entry name" value="Pyrv/PenolPyrv_kinase-like_dom"/>
</dbReference>
<dbReference type="AlphaFoldDB" id="A0A212QNZ0"/>
<sequence length="216" mass="21848">MRSIFLVPAGDGARFEAALASVAEAVAIDVSEGGASEAASMLKTLRDGGRRALARIHALTSGLADSDLDTVMAQAPYGIILPQACGGRDVQHLGAKLAVREAENGLEDGSTRILAAAADLPEAIFALGAMARPSRRLVGLIWDPAALAGALGVDEDSDVLSYARAQLIFAAAAGGTPALLDASAVLETLSEARRGGFAGALVANAAAAEAAQRAFR</sequence>
<feature type="domain" description="HpcH/HpaI aldolase/citrate lyase" evidence="4">
    <location>
        <begin position="34"/>
        <end position="201"/>
    </location>
</feature>
<dbReference type="OrthoDB" id="9800547at2"/>
<dbReference type="RefSeq" id="WP_088519386.1">
    <property type="nucleotide sequence ID" value="NZ_FYDG01000001.1"/>
</dbReference>
<comment type="cofactor">
    <cofactor evidence="1">
        <name>Mg(2+)</name>
        <dbReference type="ChEBI" id="CHEBI:18420"/>
    </cofactor>
</comment>
<reference evidence="6" key="1">
    <citation type="submission" date="2017-06" db="EMBL/GenBank/DDBJ databases">
        <authorList>
            <person name="Varghese N."/>
            <person name="Submissions S."/>
        </authorList>
    </citation>
    <scope>NUCLEOTIDE SEQUENCE [LARGE SCALE GENOMIC DNA]</scope>
    <source>
        <strain evidence="6">DSM 137</strain>
    </source>
</reference>
<evidence type="ECO:0000313" key="6">
    <source>
        <dbReference type="Proteomes" id="UP000198418"/>
    </source>
</evidence>
<dbReference type="InterPro" id="IPR040442">
    <property type="entry name" value="Pyrv_kinase-like_dom_sf"/>
</dbReference>
<evidence type="ECO:0000256" key="1">
    <source>
        <dbReference type="ARBA" id="ARBA00001946"/>
    </source>
</evidence>
<keyword evidence="3" id="KW-0460">Magnesium</keyword>
<dbReference type="SUPFAM" id="SSF51621">
    <property type="entry name" value="Phosphoenolpyruvate/pyruvate domain"/>
    <property type="match status" value="1"/>
</dbReference>
<dbReference type="GO" id="GO:0006107">
    <property type="term" value="P:oxaloacetate metabolic process"/>
    <property type="evidence" value="ECO:0007669"/>
    <property type="project" value="TreeGrafter"/>
</dbReference>
<dbReference type="Pfam" id="PF03328">
    <property type="entry name" value="HpcH_HpaI"/>
    <property type="match status" value="1"/>
</dbReference>
<evidence type="ECO:0000256" key="2">
    <source>
        <dbReference type="ARBA" id="ARBA00022723"/>
    </source>
</evidence>
<name>A0A212QNZ0_RHOAC</name>
<dbReference type="GO" id="GO:0016829">
    <property type="term" value="F:lyase activity"/>
    <property type="evidence" value="ECO:0007669"/>
    <property type="project" value="UniProtKB-KW"/>
</dbReference>
<organism evidence="5 6">
    <name type="scientific">Rhodoblastus acidophilus</name>
    <name type="common">Rhodopseudomonas acidophila</name>
    <dbReference type="NCBI Taxonomy" id="1074"/>
    <lineage>
        <taxon>Bacteria</taxon>
        <taxon>Pseudomonadati</taxon>
        <taxon>Pseudomonadota</taxon>
        <taxon>Alphaproteobacteria</taxon>
        <taxon>Hyphomicrobiales</taxon>
        <taxon>Rhodoblastaceae</taxon>
        <taxon>Rhodoblastus</taxon>
    </lineage>
</organism>
<keyword evidence="2" id="KW-0479">Metal-binding</keyword>
<protein>
    <submittedName>
        <fullName evidence="5">Citrate lyase subunit beta / citryl-CoA lyase</fullName>
    </submittedName>
</protein>
<dbReference type="PANTHER" id="PTHR32308:SF0">
    <property type="entry name" value="HPCH_HPAI ALDOLASE_CITRATE LYASE DOMAIN-CONTAINING PROTEIN"/>
    <property type="match status" value="1"/>
</dbReference>
<dbReference type="Gene3D" id="3.20.20.60">
    <property type="entry name" value="Phosphoenolpyruvate-binding domains"/>
    <property type="match status" value="1"/>
</dbReference>
<dbReference type="PANTHER" id="PTHR32308">
    <property type="entry name" value="LYASE BETA SUBUNIT, PUTATIVE (AFU_ORTHOLOGUE AFUA_4G13030)-RELATED"/>
    <property type="match status" value="1"/>
</dbReference>
<evidence type="ECO:0000259" key="4">
    <source>
        <dbReference type="Pfam" id="PF03328"/>
    </source>
</evidence>
<dbReference type="EMBL" id="FYDG01000001">
    <property type="protein sequence ID" value="SNB61140.1"/>
    <property type="molecule type" value="Genomic_DNA"/>
</dbReference>
<evidence type="ECO:0000256" key="3">
    <source>
        <dbReference type="ARBA" id="ARBA00022842"/>
    </source>
</evidence>
<keyword evidence="5" id="KW-0456">Lyase</keyword>
<evidence type="ECO:0000313" key="5">
    <source>
        <dbReference type="EMBL" id="SNB61140.1"/>
    </source>
</evidence>
<dbReference type="Proteomes" id="UP000198418">
    <property type="component" value="Unassembled WGS sequence"/>
</dbReference>
<gene>
    <name evidence="5" type="ORF">SAMN06265338_101988</name>
</gene>
<dbReference type="InterPro" id="IPR005000">
    <property type="entry name" value="Aldolase/citrate-lyase_domain"/>
</dbReference>
<dbReference type="GO" id="GO:0000287">
    <property type="term" value="F:magnesium ion binding"/>
    <property type="evidence" value="ECO:0007669"/>
    <property type="project" value="TreeGrafter"/>
</dbReference>
<accession>A0A212QNZ0</accession>
<keyword evidence="6" id="KW-1185">Reference proteome</keyword>